<dbReference type="EMBL" id="CP063231">
    <property type="protein sequence ID" value="URL60334.1"/>
    <property type="molecule type" value="Genomic_DNA"/>
</dbReference>
<proteinExistence type="predicted"/>
<feature type="transmembrane region" description="Helical" evidence="1">
    <location>
        <begin position="20"/>
        <end position="39"/>
    </location>
</feature>
<sequence>MAAGTDFSSIGAGVDSSTAITAIVAMGVIVVGPGFAKWATKKVATFFG</sequence>
<evidence type="ECO:0000313" key="3">
    <source>
        <dbReference type="Proteomes" id="UP001056681"/>
    </source>
</evidence>
<keyword evidence="1" id="KW-0472">Membrane</keyword>
<evidence type="ECO:0000256" key="1">
    <source>
        <dbReference type="SAM" id="Phobius"/>
    </source>
</evidence>
<reference evidence="2" key="1">
    <citation type="submission" date="2020-10" db="EMBL/GenBank/DDBJ databases">
        <title>Whole-genome sequence of Luteibacter sp. EIF3.</title>
        <authorList>
            <person name="Friedrich I."/>
            <person name="Hertel R."/>
            <person name="Daniel R."/>
        </authorList>
    </citation>
    <scope>NUCLEOTIDE SEQUENCE</scope>
    <source>
        <strain evidence="2">EIF3</strain>
    </source>
</reference>
<dbReference type="Pfam" id="PF25631">
    <property type="entry name" value="Inovirus_capsid"/>
    <property type="match status" value="1"/>
</dbReference>
<keyword evidence="1" id="KW-0812">Transmembrane</keyword>
<protein>
    <submittedName>
        <fullName evidence="2">Capsid protein</fullName>
    </submittedName>
</protein>
<gene>
    <name evidence="2" type="ORF">IM816_08875</name>
</gene>
<evidence type="ECO:0000313" key="2">
    <source>
        <dbReference type="EMBL" id="URL60334.1"/>
    </source>
</evidence>
<name>A0ABY4T806_9GAMM</name>
<keyword evidence="3" id="KW-1185">Reference proteome</keyword>
<dbReference type="InterPro" id="IPR057886">
    <property type="entry name" value="Inovirus_capsid"/>
</dbReference>
<organism evidence="2 3">
    <name type="scientific">Luteibacter flocculans</name>
    <dbReference type="NCBI Taxonomy" id="2780091"/>
    <lineage>
        <taxon>Bacteria</taxon>
        <taxon>Pseudomonadati</taxon>
        <taxon>Pseudomonadota</taxon>
        <taxon>Gammaproteobacteria</taxon>
        <taxon>Lysobacterales</taxon>
        <taxon>Rhodanobacteraceae</taxon>
        <taxon>Luteibacter</taxon>
    </lineage>
</organism>
<accession>A0ABY4T806</accession>
<keyword evidence="1" id="KW-1133">Transmembrane helix</keyword>
<dbReference type="Proteomes" id="UP001056681">
    <property type="component" value="Chromosome"/>
</dbReference>